<dbReference type="PANTHER" id="PTHR47552:SF1">
    <property type="entry name" value="PHOSPHORIBOSYLFORMYLGLYCINAMIDINE SYNTHASE SUBUNIT PURQ"/>
    <property type="match status" value="1"/>
</dbReference>
<comment type="catalytic activity">
    <reaction evidence="8">
        <text>L-glutamine + H2O = L-glutamate + NH4(+)</text>
        <dbReference type="Rhea" id="RHEA:15889"/>
        <dbReference type="ChEBI" id="CHEBI:15377"/>
        <dbReference type="ChEBI" id="CHEBI:28938"/>
        <dbReference type="ChEBI" id="CHEBI:29985"/>
        <dbReference type="ChEBI" id="CHEBI:58359"/>
        <dbReference type="EC" id="3.5.1.2"/>
    </reaction>
</comment>
<comment type="pathway">
    <text evidence="8">Purine metabolism; IMP biosynthesis via de novo pathway; 5-amino-1-(5-phospho-D-ribosyl)imidazole from N(2)-formyl-N(1)-(5-phospho-D-ribosyl)glycinamide: step 1/2.</text>
</comment>
<dbReference type="InterPro" id="IPR010075">
    <property type="entry name" value="PRibForGlyAmidine_synth_PurQ"/>
</dbReference>
<dbReference type="PROSITE" id="PS51273">
    <property type="entry name" value="GATASE_TYPE_1"/>
    <property type="match status" value="1"/>
</dbReference>
<comment type="function">
    <text evidence="8">Part of the phosphoribosylformylglycinamidine synthase complex involved in the purines biosynthetic pathway. Catalyzes the ATP-dependent conversion of formylglycinamide ribonucleotide (FGAR) and glutamine to yield formylglycinamidine ribonucleotide (FGAM) and glutamate. The FGAM synthase complex is composed of three subunits. PurQ produces an ammonia molecule by converting glutamine to glutamate. PurL transfers the ammonia molecule to FGAR to form FGAM in an ATP-dependent manner. PurS interacts with PurQ and PurL and is thought to assist in the transfer of the ammonia molecule from PurQ to PurL.</text>
</comment>
<keyword evidence="10" id="KW-1185">Reference proteome</keyword>
<dbReference type="HAMAP" id="MF_00421">
    <property type="entry name" value="PurQ"/>
    <property type="match status" value="1"/>
</dbReference>
<dbReference type="SUPFAM" id="SSF52317">
    <property type="entry name" value="Class I glutamine amidotransferase-like"/>
    <property type="match status" value="1"/>
</dbReference>
<dbReference type="Pfam" id="PF13507">
    <property type="entry name" value="GATase_5"/>
    <property type="match status" value="1"/>
</dbReference>
<dbReference type="EC" id="3.5.1.2" evidence="8"/>
<accession>A0ABW0U8L5</accession>
<comment type="caution">
    <text evidence="9">The sequence shown here is derived from an EMBL/GenBank/DDBJ whole genome shotgun (WGS) entry which is preliminary data.</text>
</comment>
<dbReference type="PANTHER" id="PTHR47552">
    <property type="entry name" value="PHOSPHORIBOSYLFORMYLGLYCINAMIDINE SYNTHASE SUBUNIT PURQ"/>
    <property type="match status" value="1"/>
</dbReference>
<name>A0ABW0U8L5_9BACI</name>
<dbReference type="EMBL" id="JBHSPF010000024">
    <property type="protein sequence ID" value="MFC5628569.1"/>
    <property type="molecule type" value="Genomic_DNA"/>
</dbReference>
<keyword evidence="4 8" id="KW-0658">Purine biosynthesis</keyword>
<keyword evidence="5 8" id="KW-0378">Hydrolase</keyword>
<evidence type="ECO:0000256" key="6">
    <source>
        <dbReference type="ARBA" id="ARBA00022840"/>
    </source>
</evidence>
<organism evidence="9 10">
    <name type="scientific">Aliibacillus thermotolerans</name>
    <dbReference type="NCBI Taxonomy" id="1834418"/>
    <lineage>
        <taxon>Bacteria</taxon>
        <taxon>Bacillati</taxon>
        <taxon>Bacillota</taxon>
        <taxon>Bacilli</taxon>
        <taxon>Bacillales</taxon>
        <taxon>Bacillaceae</taxon>
        <taxon>Aliibacillus</taxon>
    </lineage>
</organism>
<evidence type="ECO:0000256" key="5">
    <source>
        <dbReference type="ARBA" id="ARBA00022801"/>
    </source>
</evidence>
<evidence type="ECO:0000256" key="8">
    <source>
        <dbReference type="HAMAP-Rule" id="MF_00421"/>
    </source>
</evidence>
<evidence type="ECO:0000256" key="1">
    <source>
        <dbReference type="ARBA" id="ARBA00022490"/>
    </source>
</evidence>
<evidence type="ECO:0000256" key="3">
    <source>
        <dbReference type="ARBA" id="ARBA00022741"/>
    </source>
</evidence>
<keyword evidence="2 8" id="KW-0436">Ligase</keyword>
<dbReference type="EC" id="6.3.5.3" evidence="8"/>
<evidence type="ECO:0000313" key="9">
    <source>
        <dbReference type="EMBL" id="MFC5628569.1"/>
    </source>
</evidence>
<dbReference type="GO" id="GO:0004642">
    <property type="term" value="F:phosphoribosylformylglycinamidine synthase activity"/>
    <property type="evidence" value="ECO:0007669"/>
    <property type="project" value="UniProtKB-EC"/>
</dbReference>
<protein>
    <recommendedName>
        <fullName evidence="8">Phosphoribosylformylglycinamidine synthase subunit PurQ</fullName>
        <shortName evidence="8">FGAM synthase</shortName>
        <ecNumber evidence="8">6.3.5.3</ecNumber>
    </recommendedName>
    <alternativeName>
        <fullName evidence="8">Formylglycinamide ribonucleotide amidotransferase subunit I</fullName>
        <shortName evidence="8">FGAR amidotransferase I</shortName>
        <shortName evidence="8">FGAR-AT I</shortName>
    </alternativeName>
    <alternativeName>
        <fullName evidence="8">Glutaminase PurQ</fullName>
        <ecNumber evidence="8">3.5.1.2</ecNumber>
    </alternativeName>
    <alternativeName>
        <fullName evidence="8">Phosphoribosylformylglycinamidine synthase subunit I</fullName>
    </alternativeName>
</protein>
<dbReference type="PIRSF" id="PIRSF001586">
    <property type="entry name" value="FGAM_synth_I"/>
    <property type="match status" value="1"/>
</dbReference>
<keyword evidence="7 8" id="KW-0315">Glutamine amidotransferase</keyword>
<gene>
    <name evidence="8 9" type="primary">purQ</name>
    <name evidence="9" type="ORF">ACFPTR_06615</name>
</gene>
<reference evidence="10" key="1">
    <citation type="journal article" date="2019" name="Int. J. Syst. Evol. Microbiol.">
        <title>The Global Catalogue of Microorganisms (GCM) 10K type strain sequencing project: providing services to taxonomists for standard genome sequencing and annotation.</title>
        <authorList>
            <consortium name="The Broad Institute Genomics Platform"/>
            <consortium name="The Broad Institute Genome Sequencing Center for Infectious Disease"/>
            <person name="Wu L."/>
            <person name="Ma J."/>
        </authorList>
    </citation>
    <scope>NUCLEOTIDE SEQUENCE [LARGE SCALE GENOMIC DNA]</scope>
    <source>
        <strain evidence="10">CGMCC 1.15790</strain>
    </source>
</reference>
<comment type="subunit">
    <text evidence="8">Part of the FGAM synthase complex composed of 1 PurL, 1 PurQ and 2 PurS subunits.</text>
</comment>
<comment type="subcellular location">
    <subcellularLocation>
        <location evidence="8">Cytoplasm</location>
    </subcellularLocation>
</comment>
<evidence type="ECO:0000313" key="10">
    <source>
        <dbReference type="Proteomes" id="UP001596143"/>
    </source>
</evidence>
<dbReference type="GO" id="GO:0004359">
    <property type="term" value="F:glutaminase activity"/>
    <property type="evidence" value="ECO:0007669"/>
    <property type="project" value="UniProtKB-EC"/>
</dbReference>
<comment type="caution">
    <text evidence="8">Lacks conserved residue(s) required for the propagation of feature annotation.</text>
</comment>
<keyword evidence="3 8" id="KW-0547">Nucleotide-binding</keyword>
<keyword evidence="1 8" id="KW-0963">Cytoplasm</keyword>
<dbReference type="RefSeq" id="WP_270897794.1">
    <property type="nucleotide sequence ID" value="NZ_JBHSPF010000024.1"/>
</dbReference>
<feature type="active site" evidence="8">
    <location>
        <position position="194"/>
    </location>
</feature>
<dbReference type="Proteomes" id="UP001596143">
    <property type="component" value="Unassembled WGS sequence"/>
</dbReference>
<sequence>MKWAVIDFPGSSGTEDILHVLRSLLNEEAEGVWYKDTDLSAYDVIILPSGASFGDYLRSGAIASITPAIQALKEERKKGKLICGIGNGFQILLEAGFLPGAIRRNRLLKFICAKSKLIVKNNNTPFTNQYEQQQEVNIPVAHQYGNYVCDKEIRQQLEENNQIVFQYYDDLNGSMDHIAGIVSEDKRVLGLMPHPERASESIIGSTDGLALFQSIIHHWREEHDRTS</sequence>
<keyword evidence="6 8" id="KW-0067">ATP-binding</keyword>
<evidence type="ECO:0000256" key="7">
    <source>
        <dbReference type="ARBA" id="ARBA00022962"/>
    </source>
</evidence>
<dbReference type="SMART" id="SM01211">
    <property type="entry name" value="GATase_5"/>
    <property type="match status" value="1"/>
</dbReference>
<dbReference type="NCBIfam" id="NF002957">
    <property type="entry name" value="PRK03619.1"/>
    <property type="match status" value="1"/>
</dbReference>
<feature type="active site" evidence="8">
    <location>
        <position position="196"/>
    </location>
</feature>
<dbReference type="NCBIfam" id="TIGR01737">
    <property type="entry name" value="FGAM_synth_I"/>
    <property type="match status" value="1"/>
</dbReference>
<dbReference type="Gene3D" id="3.40.50.880">
    <property type="match status" value="1"/>
</dbReference>
<evidence type="ECO:0000256" key="4">
    <source>
        <dbReference type="ARBA" id="ARBA00022755"/>
    </source>
</evidence>
<dbReference type="InterPro" id="IPR029062">
    <property type="entry name" value="Class_I_gatase-like"/>
</dbReference>
<evidence type="ECO:0000256" key="2">
    <source>
        <dbReference type="ARBA" id="ARBA00022598"/>
    </source>
</evidence>
<comment type="catalytic activity">
    <reaction evidence="8">
        <text>N(2)-formyl-N(1)-(5-phospho-beta-D-ribosyl)glycinamide + L-glutamine + ATP + H2O = 2-formamido-N(1)-(5-O-phospho-beta-D-ribosyl)acetamidine + L-glutamate + ADP + phosphate + H(+)</text>
        <dbReference type="Rhea" id="RHEA:17129"/>
        <dbReference type="ChEBI" id="CHEBI:15377"/>
        <dbReference type="ChEBI" id="CHEBI:15378"/>
        <dbReference type="ChEBI" id="CHEBI:29985"/>
        <dbReference type="ChEBI" id="CHEBI:30616"/>
        <dbReference type="ChEBI" id="CHEBI:43474"/>
        <dbReference type="ChEBI" id="CHEBI:58359"/>
        <dbReference type="ChEBI" id="CHEBI:147286"/>
        <dbReference type="ChEBI" id="CHEBI:147287"/>
        <dbReference type="ChEBI" id="CHEBI:456216"/>
        <dbReference type="EC" id="6.3.5.3"/>
    </reaction>
</comment>
<proteinExistence type="inferred from homology"/>